<dbReference type="Pfam" id="PF00118">
    <property type="entry name" value="Cpn60_TCP1"/>
    <property type="match status" value="1"/>
</dbReference>
<evidence type="ECO:0000313" key="1">
    <source>
        <dbReference type="EMBL" id="KAK2184324.1"/>
    </source>
</evidence>
<dbReference type="InterPro" id="IPR027413">
    <property type="entry name" value="GROEL-like_equatorial_sf"/>
</dbReference>
<proteinExistence type="predicted"/>
<dbReference type="InterPro" id="IPR027410">
    <property type="entry name" value="TCP-1-like_intermed_sf"/>
</dbReference>
<dbReference type="PANTHER" id="PTHR46787">
    <property type="entry name" value="SYNDROMES PUTATIVE CHAPERONIN-RELATED"/>
    <property type="match status" value="1"/>
</dbReference>
<dbReference type="EMBL" id="JAODUO010000271">
    <property type="protein sequence ID" value="KAK2184324.1"/>
    <property type="molecule type" value="Genomic_DNA"/>
</dbReference>
<dbReference type="SUPFAM" id="SSF52029">
    <property type="entry name" value="GroEL apical domain-like"/>
    <property type="match status" value="1"/>
</dbReference>
<dbReference type="GO" id="GO:1902636">
    <property type="term" value="C:kinociliary basal body"/>
    <property type="evidence" value="ECO:0007669"/>
    <property type="project" value="TreeGrafter"/>
</dbReference>
<sequence length="580" mass="62988">MQAAAVTDRVAPRQVSEFSTQPLTDPATRHAISTLLQLFTSCYGPHARPKLIHNNCGGHVSLTTSAARLLHGMSVSRPVLRLVTTAVQQHVTLYGDCGLLAGQLCLGLVDRSLNLAVQRRLITRINEHLLKCCLDYLYSESCACRVAVDFSTTGDLLKLAESAIKTKPVCGFLASDVRHMSKLVVEAFLKCFPDSCTDSSWGCTEYVGMEGSTVGESYLIDGILIDTPHIATYSVRPLGSRSVQDGPRRGLLRVALFNVSLAGETNMSTAAEYQLEPNVEFGTAVMSELLRCGKRLVAQGVGVVLCQKVVHPRLKRLLKQNSLLVLDRLGLQRTAAVHQLVGGRLLGDYQMVLEETDWGYLQTATHRVLARKSYVHLEAAPSAGRVCTLVLCARTDEAVNELKTTCRTAEQVLRTTSQQPLALAGGGCWLSHLAHVIATQISEKWLEWSKDCDCTRLQLLTVVDSFAANLRHVATVVNKGDGSVVTDSRHHHAWLVSSGIHASDTVFTSLPATCQCGQVTSTDSVTLTSLQETATGLDVDTNMSRSCWVLDSFLASTKALHMAVSVANVVLSIEHCIQEL</sequence>
<protein>
    <submittedName>
        <fullName evidence="1">Uncharacterized protein</fullName>
    </submittedName>
</protein>
<dbReference type="GO" id="GO:0005524">
    <property type="term" value="F:ATP binding"/>
    <property type="evidence" value="ECO:0007669"/>
    <property type="project" value="InterPro"/>
</dbReference>
<dbReference type="Proteomes" id="UP001209878">
    <property type="component" value="Unassembled WGS sequence"/>
</dbReference>
<dbReference type="AlphaFoldDB" id="A0AAD9UCJ5"/>
<name>A0AAD9UCJ5_RIDPI</name>
<dbReference type="Gene3D" id="3.30.260.10">
    <property type="entry name" value="TCP-1-like chaperonin intermediate domain"/>
    <property type="match status" value="1"/>
</dbReference>
<dbReference type="GO" id="GO:0060271">
    <property type="term" value="P:cilium assembly"/>
    <property type="evidence" value="ECO:0007669"/>
    <property type="project" value="InterPro"/>
</dbReference>
<dbReference type="GO" id="GO:0051131">
    <property type="term" value="P:chaperone-mediated protein complex assembly"/>
    <property type="evidence" value="ECO:0007669"/>
    <property type="project" value="TreeGrafter"/>
</dbReference>
<dbReference type="GO" id="GO:0051082">
    <property type="term" value="F:unfolded protein binding"/>
    <property type="evidence" value="ECO:0007669"/>
    <property type="project" value="InterPro"/>
</dbReference>
<evidence type="ECO:0000313" key="2">
    <source>
        <dbReference type="Proteomes" id="UP001209878"/>
    </source>
</evidence>
<dbReference type="InterPro" id="IPR002423">
    <property type="entry name" value="Cpn60/GroEL/TCP-1"/>
</dbReference>
<dbReference type="InterPro" id="IPR028790">
    <property type="entry name" value="MKKS"/>
</dbReference>
<dbReference type="GO" id="GO:0006457">
    <property type="term" value="P:protein folding"/>
    <property type="evidence" value="ECO:0007669"/>
    <property type="project" value="InterPro"/>
</dbReference>
<organism evidence="1 2">
    <name type="scientific">Ridgeia piscesae</name>
    <name type="common">Tubeworm</name>
    <dbReference type="NCBI Taxonomy" id="27915"/>
    <lineage>
        <taxon>Eukaryota</taxon>
        <taxon>Metazoa</taxon>
        <taxon>Spiralia</taxon>
        <taxon>Lophotrochozoa</taxon>
        <taxon>Annelida</taxon>
        <taxon>Polychaeta</taxon>
        <taxon>Sedentaria</taxon>
        <taxon>Canalipalpata</taxon>
        <taxon>Sabellida</taxon>
        <taxon>Siboglinidae</taxon>
        <taxon>Ridgeia</taxon>
    </lineage>
</organism>
<dbReference type="GO" id="GO:0005737">
    <property type="term" value="C:cytoplasm"/>
    <property type="evidence" value="ECO:0007669"/>
    <property type="project" value="TreeGrafter"/>
</dbReference>
<dbReference type="PANTHER" id="PTHR46787:SF1">
    <property type="entry name" value="MOLECULAR CHAPERONE MKKS"/>
    <property type="match status" value="1"/>
</dbReference>
<keyword evidence="2" id="KW-1185">Reference proteome</keyword>
<comment type="caution">
    <text evidence="1">The sequence shown here is derived from an EMBL/GenBank/DDBJ whole genome shotgun (WGS) entry which is preliminary data.</text>
</comment>
<dbReference type="GO" id="GO:0005634">
    <property type="term" value="C:nucleus"/>
    <property type="evidence" value="ECO:0007669"/>
    <property type="project" value="TreeGrafter"/>
</dbReference>
<reference evidence="1" key="1">
    <citation type="journal article" date="2023" name="Mol. Biol. Evol.">
        <title>Third-Generation Sequencing Reveals the Adaptive Role of the Epigenome in Three Deep-Sea Polychaetes.</title>
        <authorList>
            <person name="Perez M."/>
            <person name="Aroh O."/>
            <person name="Sun Y."/>
            <person name="Lan Y."/>
            <person name="Juniper S.K."/>
            <person name="Young C.R."/>
            <person name="Angers B."/>
            <person name="Qian P.Y."/>
        </authorList>
    </citation>
    <scope>NUCLEOTIDE SEQUENCE</scope>
    <source>
        <strain evidence="1">R07B-5</strain>
    </source>
</reference>
<dbReference type="GO" id="GO:0032502">
    <property type="term" value="P:developmental process"/>
    <property type="evidence" value="ECO:0007669"/>
    <property type="project" value="TreeGrafter"/>
</dbReference>
<dbReference type="SUPFAM" id="SSF54849">
    <property type="entry name" value="GroEL-intermediate domain like"/>
    <property type="match status" value="1"/>
</dbReference>
<accession>A0AAD9UCJ5</accession>
<dbReference type="SUPFAM" id="SSF48592">
    <property type="entry name" value="GroEL equatorial domain-like"/>
    <property type="match status" value="1"/>
</dbReference>
<dbReference type="Gene3D" id="3.50.7.10">
    <property type="entry name" value="GroEL"/>
    <property type="match status" value="1"/>
</dbReference>
<dbReference type="Gene3D" id="1.10.560.10">
    <property type="entry name" value="GroEL-like equatorial domain"/>
    <property type="match status" value="1"/>
</dbReference>
<gene>
    <name evidence="1" type="ORF">NP493_270g03036</name>
</gene>
<dbReference type="InterPro" id="IPR027409">
    <property type="entry name" value="GroEL-like_apical_dom_sf"/>
</dbReference>